<dbReference type="PANTHER" id="PTHR11453:SF10">
    <property type="entry name" value="ELECTROGENIC SODIUM BICARBONATE COTRANSPORTER 1"/>
    <property type="match status" value="1"/>
</dbReference>
<dbReference type="GO" id="GO:0008510">
    <property type="term" value="F:sodium:bicarbonate symporter activity"/>
    <property type="evidence" value="ECO:0007669"/>
    <property type="project" value="TreeGrafter"/>
</dbReference>
<feature type="transmembrane region" description="Helical" evidence="18">
    <location>
        <begin position="407"/>
        <end position="426"/>
    </location>
</feature>
<feature type="region of interest" description="Disordered" evidence="17">
    <location>
        <begin position="194"/>
        <end position="221"/>
    </location>
</feature>
<reference evidence="21" key="2">
    <citation type="submission" date="2025-08" db="UniProtKB">
        <authorList>
            <consortium name="Ensembl"/>
        </authorList>
    </citation>
    <scope>IDENTIFICATION</scope>
</reference>
<dbReference type="Ensembl" id="ENSPMRT00000015127.1">
    <property type="protein sequence ID" value="ENSPMRP00000014160.1"/>
    <property type="gene ID" value="ENSPMRG00000009300.1"/>
</dbReference>
<dbReference type="PRINTS" id="PR01232">
    <property type="entry name" value="NAHCO3TRSPRT"/>
</dbReference>
<keyword evidence="9" id="KW-0406">Ion transport</keyword>
<evidence type="ECO:0000256" key="13">
    <source>
        <dbReference type="ARBA" id="ARBA00036309"/>
    </source>
</evidence>
<accession>A0A670IQ81</accession>
<feature type="transmembrane region" description="Helical" evidence="18">
    <location>
        <begin position="584"/>
        <end position="615"/>
    </location>
</feature>
<sequence>MPEQNVKEKQPNGCGEKGRERNRTSLIILQSVNRSIFTSAVSPAAERIRFILGEDDDSPAPPQLFTELDELLAVDGQEMEWKETARWIKFEEKVEQGGERWSKPHVATLSLHSLFELRTCIEKGSIMLDLEASSLPQVVEMVVDNQIETGLLKPEMKDKVTYTLLRKHRHQTKKSNLRSLADIGKTVSSASRMFTNPDNGSPAMTHRNLTSSSLNDISDKPDKEQLKNKFMKKLPRDAEASNVLVGEVDFLEAPFIAFVRLQQAVMLGALTEVPVPTRFLFILLGPKGKAKSYHEIGRAIATLMSDEVFHDIAYKAKDRQDLIAGIDEFLDEVIVLPPGEWDPAIRIEPPKSLPSSDKRKNMYSGVFIWSRYVFCYVSLIFVFISFSPKPTSPHRGWIIPPFGENPWWVYLAAAIPALLVTILIFMDQQITAVIVNRKEHKLKKGAGYHLDLFLVAVLMIICSFMGLPWYVAATVISIAHIDSLKMETETSAPGEQPKFLGVREQRVTGVIVFILTGISVFMAPILKFIPMPVLYGVFLYMGVASLNGVQFMDRLKLLLMPLKHQPDFIYLRHVPLRRVHLFTFLQVVCLALLWILKSTVAAIIFPVMILALVAVRKAMDYLFSQHDLSFLDDVIPEKDKKKKEDEKKKKKKKGSLDSDNEDSDCPYSEKVPSIKIPMDIMEQEPFLSDSKPSDSE</sequence>
<keyword evidence="4" id="KW-1003">Cell membrane</keyword>
<keyword evidence="5 18" id="KW-0812">Transmembrane</keyword>
<evidence type="ECO:0000256" key="14">
    <source>
        <dbReference type="ARBA" id="ARBA00037277"/>
    </source>
</evidence>
<dbReference type="Gene3D" id="3.40.930.10">
    <property type="entry name" value="Mannitol-specific EII, Chain A"/>
    <property type="match status" value="1"/>
</dbReference>
<evidence type="ECO:0000256" key="8">
    <source>
        <dbReference type="ARBA" id="ARBA00023053"/>
    </source>
</evidence>
<dbReference type="Pfam" id="PF00955">
    <property type="entry name" value="HCO3_cotransp"/>
    <property type="match status" value="1"/>
</dbReference>
<keyword evidence="7 18" id="KW-1133">Transmembrane helix</keyword>
<comment type="catalytic activity">
    <reaction evidence="12">
        <text>3 hydrogencarbonate(out) + Na(+)(out) = 3 hydrogencarbonate(in) + Na(+)(in)</text>
        <dbReference type="Rhea" id="RHEA:72219"/>
        <dbReference type="ChEBI" id="CHEBI:17544"/>
        <dbReference type="ChEBI" id="CHEBI:29101"/>
    </reaction>
</comment>
<feature type="region of interest" description="Disordered" evidence="17">
    <location>
        <begin position="638"/>
        <end position="696"/>
    </location>
</feature>
<evidence type="ECO:0000256" key="11">
    <source>
        <dbReference type="ARBA" id="ARBA00023201"/>
    </source>
</evidence>
<dbReference type="InterPro" id="IPR011531">
    <property type="entry name" value="HCO3_transpt-like_TM_dom"/>
</dbReference>
<dbReference type="InterPro" id="IPR003020">
    <property type="entry name" value="HCO3_transpt_euk"/>
</dbReference>
<dbReference type="InterPro" id="IPR003024">
    <property type="entry name" value="Na/HCO3_transpt"/>
</dbReference>
<evidence type="ECO:0000256" key="2">
    <source>
        <dbReference type="ARBA" id="ARBA00010993"/>
    </source>
</evidence>
<comment type="catalytic activity">
    <reaction evidence="13">
        <text>2 hydrogencarbonate(out) + Na(+)(out) = 2 hydrogencarbonate(in) + Na(+)(in)</text>
        <dbReference type="Rhea" id="RHEA:72215"/>
        <dbReference type="ChEBI" id="CHEBI:17544"/>
        <dbReference type="ChEBI" id="CHEBI:29101"/>
    </reaction>
</comment>
<dbReference type="GeneTree" id="ENSGT00940000156290"/>
<evidence type="ECO:0000256" key="7">
    <source>
        <dbReference type="ARBA" id="ARBA00022989"/>
    </source>
</evidence>
<evidence type="ECO:0000259" key="19">
    <source>
        <dbReference type="Pfam" id="PF00955"/>
    </source>
</evidence>
<evidence type="ECO:0000259" key="20">
    <source>
        <dbReference type="Pfam" id="PF07565"/>
    </source>
</evidence>
<keyword evidence="3" id="KW-0813">Transport</keyword>
<evidence type="ECO:0000256" key="18">
    <source>
        <dbReference type="SAM" id="Phobius"/>
    </source>
</evidence>
<protein>
    <recommendedName>
        <fullName evidence="15">Electrogenic sodium bicarbonate cotransporter 1</fullName>
    </recommendedName>
    <alternativeName>
        <fullName evidence="16">Solute carrier family 4 member 4</fullName>
    </alternativeName>
</protein>
<evidence type="ECO:0000256" key="17">
    <source>
        <dbReference type="SAM" id="MobiDB-lite"/>
    </source>
</evidence>
<feature type="transmembrane region" description="Helical" evidence="18">
    <location>
        <begin position="533"/>
        <end position="552"/>
    </location>
</feature>
<dbReference type="Proteomes" id="UP000472272">
    <property type="component" value="Chromosome 9"/>
</dbReference>
<dbReference type="GO" id="GO:0008509">
    <property type="term" value="F:monoatomic anion transmembrane transporter activity"/>
    <property type="evidence" value="ECO:0007669"/>
    <property type="project" value="InterPro"/>
</dbReference>
<feature type="region of interest" description="Disordered" evidence="17">
    <location>
        <begin position="1"/>
        <end position="20"/>
    </location>
</feature>
<evidence type="ECO:0000256" key="4">
    <source>
        <dbReference type="ARBA" id="ARBA00022475"/>
    </source>
</evidence>
<evidence type="ECO:0000256" key="6">
    <source>
        <dbReference type="ARBA" id="ARBA00022847"/>
    </source>
</evidence>
<organism evidence="21 22">
    <name type="scientific">Podarcis muralis</name>
    <name type="common">Wall lizard</name>
    <name type="synonym">Lacerta muralis</name>
    <dbReference type="NCBI Taxonomy" id="64176"/>
    <lineage>
        <taxon>Eukaryota</taxon>
        <taxon>Metazoa</taxon>
        <taxon>Chordata</taxon>
        <taxon>Craniata</taxon>
        <taxon>Vertebrata</taxon>
        <taxon>Euteleostomi</taxon>
        <taxon>Lepidosauria</taxon>
        <taxon>Squamata</taxon>
        <taxon>Bifurcata</taxon>
        <taxon>Unidentata</taxon>
        <taxon>Episquamata</taxon>
        <taxon>Laterata</taxon>
        <taxon>Lacertibaenia</taxon>
        <taxon>Lacertidae</taxon>
        <taxon>Podarcis</taxon>
    </lineage>
</organism>
<evidence type="ECO:0000256" key="10">
    <source>
        <dbReference type="ARBA" id="ARBA00023136"/>
    </source>
</evidence>
<keyword evidence="11" id="KW-0739">Sodium transport</keyword>
<reference evidence="21" key="3">
    <citation type="submission" date="2025-09" db="UniProtKB">
        <authorList>
            <consortium name="Ensembl"/>
        </authorList>
    </citation>
    <scope>IDENTIFICATION</scope>
</reference>
<feature type="transmembrane region" description="Helical" evidence="18">
    <location>
        <begin position="507"/>
        <end position="526"/>
    </location>
</feature>
<feature type="domain" description="Band 3 cytoplasmic" evidence="20">
    <location>
        <begin position="63"/>
        <end position="343"/>
    </location>
</feature>
<keyword evidence="22" id="KW-1185">Reference proteome</keyword>
<evidence type="ECO:0000313" key="22">
    <source>
        <dbReference type="Proteomes" id="UP000472272"/>
    </source>
</evidence>
<comment type="similarity">
    <text evidence="2">Belongs to the anion exchanger (TC 2.A.31) family.</text>
</comment>
<dbReference type="SUPFAM" id="SSF55804">
    <property type="entry name" value="Phoshotransferase/anion transport protein"/>
    <property type="match status" value="1"/>
</dbReference>
<feature type="compositionally biased region" description="Polar residues" evidence="17">
    <location>
        <begin position="207"/>
        <end position="216"/>
    </location>
</feature>
<evidence type="ECO:0000313" key="21">
    <source>
        <dbReference type="Ensembl" id="ENSPMRP00000014160.1"/>
    </source>
</evidence>
<gene>
    <name evidence="21" type="primary">SLC4A4</name>
</gene>
<dbReference type="PANTHER" id="PTHR11453">
    <property type="entry name" value="ANION EXCHANGE PROTEIN"/>
    <property type="match status" value="1"/>
</dbReference>
<dbReference type="GO" id="GO:0016323">
    <property type="term" value="C:basolateral plasma membrane"/>
    <property type="evidence" value="ECO:0007669"/>
    <property type="project" value="UniProtKB-SubCell"/>
</dbReference>
<dbReference type="GO" id="GO:0005452">
    <property type="term" value="F:solute:inorganic anion antiporter activity"/>
    <property type="evidence" value="ECO:0007669"/>
    <property type="project" value="InterPro"/>
</dbReference>
<evidence type="ECO:0000256" key="15">
    <source>
        <dbReference type="ARBA" id="ARBA00039197"/>
    </source>
</evidence>
<evidence type="ECO:0000256" key="5">
    <source>
        <dbReference type="ARBA" id="ARBA00022692"/>
    </source>
</evidence>
<dbReference type="InterPro" id="IPR016152">
    <property type="entry name" value="PTrfase/Anion_transptr"/>
</dbReference>
<name>A0A670IQ81_PODMU</name>
<dbReference type="InterPro" id="IPR013769">
    <property type="entry name" value="Band3_cytoplasmic_dom"/>
</dbReference>
<feature type="transmembrane region" description="Helical" evidence="18">
    <location>
        <begin position="366"/>
        <end position="387"/>
    </location>
</feature>
<proteinExistence type="inferred from homology"/>
<evidence type="ECO:0000256" key="3">
    <source>
        <dbReference type="ARBA" id="ARBA00022448"/>
    </source>
</evidence>
<feature type="compositionally biased region" description="Basic and acidic residues" evidence="17">
    <location>
        <begin position="638"/>
        <end position="647"/>
    </location>
</feature>
<keyword evidence="10 18" id="KW-0472">Membrane</keyword>
<evidence type="ECO:0000256" key="12">
    <source>
        <dbReference type="ARBA" id="ARBA00035820"/>
    </source>
</evidence>
<keyword evidence="8" id="KW-0915">Sodium</keyword>
<evidence type="ECO:0000256" key="1">
    <source>
        <dbReference type="ARBA" id="ARBA00004554"/>
    </source>
</evidence>
<dbReference type="GO" id="GO:0051453">
    <property type="term" value="P:regulation of intracellular pH"/>
    <property type="evidence" value="ECO:0007669"/>
    <property type="project" value="TreeGrafter"/>
</dbReference>
<feature type="domain" description="Bicarbonate transporter-like transmembrane" evidence="19">
    <location>
        <begin position="387"/>
        <end position="635"/>
    </location>
</feature>
<reference evidence="21 22" key="1">
    <citation type="journal article" date="2019" name="Proc. Natl. Acad. Sci. U.S.A.">
        <title>Regulatory changes in pterin and carotenoid genes underlie balanced color polymorphisms in the wall lizard.</title>
        <authorList>
            <person name="Andrade P."/>
            <person name="Pinho C."/>
            <person name="Perez I de Lanuza G."/>
            <person name="Afonso S."/>
            <person name="Brejcha J."/>
            <person name="Rubin C.J."/>
            <person name="Wallerman O."/>
            <person name="Pereira P."/>
            <person name="Sabatino S.J."/>
            <person name="Bellati A."/>
            <person name="Pellitteri-Rosa D."/>
            <person name="Bosakova Z."/>
            <person name="Bunikis I."/>
            <person name="Carretero M.A."/>
            <person name="Feiner N."/>
            <person name="Marsik P."/>
            <person name="Pauperio F."/>
            <person name="Salvi D."/>
            <person name="Soler L."/>
            <person name="While G.M."/>
            <person name="Uller T."/>
            <person name="Font E."/>
            <person name="Andersson L."/>
            <person name="Carneiro M."/>
        </authorList>
    </citation>
    <scope>NUCLEOTIDE SEQUENCE</scope>
</reference>
<keyword evidence="6" id="KW-0769">Symport</keyword>
<evidence type="ECO:0000256" key="16">
    <source>
        <dbReference type="ARBA" id="ARBA00041973"/>
    </source>
</evidence>
<comment type="function">
    <text evidence="14">Electrogenic sodium/bicarbonate cotransporter with a Na(+):HCO3(-) stoichiometry varying from 1:2 to 1:3. May regulate bicarbonate influx/efflux at the basolateral membrane of cells and regulate intracellular pH.</text>
</comment>
<dbReference type="FunFam" id="3.40.930.10:FF:000002">
    <property type="entry name" value="Anion exchange protein"/>
    <property type="match status" value="1"/>
</dbReference>
<dbReference type="Pfam" id="PF07565">
    <property type="entry name" value="Band_3_cyto"/>
    <property type="match status" value="1"/>
</dbReference>
<dbReference type="AlphaFoldDB" id="A0A670IQ81"/>
<comment type="subcellular location">
    <subcellularLocation>
        <location evidence="1">Basolateral cell membrane</location>
        <topology evidence="1">Multi-pass membrane protein</topology>
    </subcellularLocation>
</comment>
<feature type="transmembrane region" description="Helical" evidence="18">
    <location>
        <begin position="447"/>
        <end position="471"/>
    </location>
</feature>
<evidence type="ECO:0000256" key="9">
    <source>
        <dbReference type="ARBA" id="ARBA00023065"/>
    </source>
</evidence>